<dbReference type="Pfam" id="PF03109">
    <property type="entry name" value="ABC1"/>
    <property type="match status" value="1"/>
</dbReference>
<proteinExistence type="inferred from homology"/>
<dbReference type="SUPFAM" id="SSF56112">
    <property type="entry name" value="Protein kinase-like (PK-like)"/>
    <property type="match status" value="1"/>
</dbReference>
<reference evidence="4" key="2">
    <citation type="submission" date="2025-09" db="UniProtKB">
        <authorList>
            <consortium name="Ensembl"/>
        </authorList>
    </citation>
    <scope>IDENTIFICATION</scope>
</reference>
<name>A0A8D2LTH7_VARKO</name>
<evidence type="ECO:0000256" key="1">
    <source>
        <dbReference type="ARBA" id="ARBA00009670"/>
    </source>
</evidence>
<feature type="domain" description="ABC1 atypical kinase-like" evidence="3">
    <location>
        <begin position="166"/>
        <end position="407"/>
    </location>
</feature>
<dbReference type="Ensembl" id="ENSVKKT00000026798.1">
    <property type="protein sequence ID" value="ENSVKKP00000026155.1"/>
    <property type="gene ID" value="ENSVKKG00000017101.1"/>
</dbReference>
<dbReference type="PANTHER" id="PTHR43173">
    <property type="entry name" value="ABC1 FAMILY PROTEIN"/>
    <property type="match status" value="1"/>
</dbReference>
<dbReference type="PANTHER" id="PTHR43173:SF28">
    <property type="entry name" value="AARF DOMAIN CONTAINING KINASE 5"/>
    <property type="match status" value="1"/>
</dbReference>
<evidence type="ECO:0000313" key="4">
    <source>
        <dbReference type="Ensembl" id="ENSVKKP00000026155.1"/>
    </source>
</evidence>
<dbReference type="InterPro" id="IPR045307">
    <property type="entry name" value="ADCK1_dom"/>
</dbReference>
<dbReference type="InterPro" id="IPR004147">
    <property type="entry name" value="ABC1_dom"/>
</dbReference>
<comment type="similarity">
    <text evidence="1">Belongs to the protein kinase superfamily. ADCK protein kinase family.</text>
</comment>
<feature type="region of interest" description="Disordered" evidence="2">
    <location>
        <begin position="52"/>
        <end position="71"/>
    </location>
</feature>
<dbReference type="Proteomes" id="UP000694545">
    <property type="component" value="Unplaced"/>
</dbReference>
<dbReference type="InterPro" id="IPR051130">
    <property type="entry name" value="Mito_struct-func_regulator"/>
</dbReference>
<evidence type="ECO:0000313" key="5">
    <source>
        <dbReference type="Proteomes" id="UP000694545"/>
    </source>
</evidence>
<protein>
    <submittedName>
        <fullName evidence="4">AarF domain containing kinase 5</fullName>
    </submittedName>
</protein>
<dbReference type="InterPro" id="IPR011009">
    <property type="entry name" value="Kinase-like_dom_sf"/>
</dbReference>
<keyword evidence="5" id="KW-1185">Reference proteome</keyword>
<reference evidence="4" key="1">
    <citation type="submission" date="2025-08" db="UniProtKB">
        <authorList>
            <consortium name="Ensembl"/>
        </authorList>
    </citation>
    <scope>IDENTIFICATION</scope>
</reference>
<sequence length="587" mass="65863">MCPAWGRLCPVPDTGTCSLLACRGPLAQGAGAELWHLEVSGTGGAALQRLPESRWKEPASSKREGGRERQAPKFSALLPSPLSQRSLQLGCRISADYWWTYHVTLRGLDESSPEYLAVVSSCHQRAADRIVLGAIENGGLYVKLGQGLCALNHLLPPEYVSTLRVLEDKALKRGYAEVDDLFLEDFNARADQLFREFNYQPIAAASLAQVHRARLQDGTAVAVKVQYIDLRDRFDGDIRTLELLLRIIEIMHPSFGFSWVLKDLKGTLAQELDFENEGRNSERCAQELEHLGFLVVPRVHWAMSSKRVLTADFYEGCKVNDLEGIRRQGLQPTDAAEKLIRTFAEQLFLTGFIHADPHPGNVLVRKGPGGKAQLVLLDHGLYESLQDREALCKLWRAMVLRDDAAMQLCSRQLGVKAQDYFLFCELLLQRPINMAELALSNILTQEEAAYMQDMAKHHFDRIMRVLKDLPRSMLLVFRNVNTVRGINVALGAPVDRYYIMAKSAVRGWSHAVSQKSGGLGNLVLFRWIRAAWNSIMFELWLEMAGRGCLPWCEPPALWSKRAASSPGPLPTTRHFYAFSSPAHPGYR</sequence>
<organism evidence="4 5">
    <name type="scientific">Varanus komodoensis</name>
    <name type="common">Komodo dragon</name>
    <dbReference type="NCBI Taxonomy" id="61221"/>
    <lineage>
        <taxon>Eukaryota</taxon>
        <taxon>Metazoa</taxon>
        <taxon>Chordata</taxon>
        <taxon>Craniata</taxon>
        <taxon>Vertebrata</taxon>
        <taxon>Euteleostomi</taxon>
        <taxon>Lepidosauria</taxon>
        <taxon>Squamata</taxon>
        <taxon>Bifurcata</taxon>
        <taxon>Unidentata</taxon>
        <taxon>Episquamata</taxon>
        <taxon>Toxicofera</taxon>
        <taxon>Anguimorpha</taxon>
        <taxon>Paleoanguimorpha</taxon>
        <taxon>Varanoidea</taxon>
        <taxon>Varanidae</taxon>
        <taxon>Varanus</taxon>
    </lineage>
</organism>
<evidence type="ECO:0000256" key="2">
    <source>
        <dbReference type="SAM" id="MobiDB-lite"/>
    </source>
</evidence>
<evidence type="ECO:0000259" key="3">
    <source>
        <dbReference type="Pfam" id="PF03109"/>
    </source>
</evidence>
<dbReference type="OMA" id="DVMTTMV"/>
<dbReference type="AlphaFoldDB" id="A0A8D2LTH7"/>
<accession>A0A8D2LTH7</accession>
<dbReference type="CDD" id="cd13969">
    <property type="entry name" value="ADCK1-like"/>
    <property type="match status" value="1"/>
</dbReference>